<dbReference type="EMBL" id="DSBW01000203">
    <property type="protein sequence ID" value="HED31809.1"/>
    <property type="molecule type" value="Genomic_DNA"/>
</dbReference>
<organism evidence="1">
    <name type="scientific">Prosthecochloris aestuarii</name>
    <dbReference type="NCBI Taxonomy" id="1102"/>
    <lineage>
        <taxon>Bacteria</taxon>
        <taxon>Pseudomonadati</taxon>
        <taxon>Chlorobiota</taxon>
        <taxon>Chlorobiia</taxon>
        <taxon>Chlorobiales</taxon>
        <taxon>Chlorobiaceae</taxon>
        <taxon>Prosthecochloris</taxon>
    </lineage>
</organism>
<dbReference type="InterPro" id="IPR023198">
    <property type="entry name" value="PGP-like_dom2"/>
</dbReference>
<sequence>MTTVLLDIGNVIVNVDFLHFCSRVARSGSHVQCVHDRFCTGEVKDAFDRGQVSSESFLQYLIDDDCTAELSTEEACLAWQSIFSLVDGAREGVRYLRERYAVWFMSDTDPLHARWLLDQYDLFQGAEGFLFSYRHGALKTESAAFTHALQATGCPPEQLLLIDDKSENGRVCSMSGVGFLDFRSWNDTIARLEQ</sequence>
<reference evidence="1" key="1">
    <citation type="journal article" date="2020" name="mSystems">
        <title>Genome- and Community-Level Interaction Insights into Carbon Utilization and Element Cycling Functions of Hydrothermarchaeota in Hydrothermal Sediment.</title>
        <authorList>
            <person name="Zhou Z."/>
            <person name="Liu Y."/>
            <person name="Xu W."/>
            <person name="Pan J."/>
            <person name="Luo Z.H."/>
            <person name="Li M."/>
        </authorList>
    </citation>
    <scope>NUCLEOTIDE SEQUENCE [LARGE SCALE GENOMIC DNA]</scope>
    <source>
        <strain evidence="1">SpSt-1181</strain>
    </source>
</reference>
<evidence type="ECO:0000313" key="1">
    <source>
        <dbReference type="EMBL" id="HED31809.1"/>
    </source>
</evidence>
<dbReference type="Pfam" id="PF00702">
    <property type="entry name" value="Hydrolase"/>
    <property type="match status" value="1"/>
</dbReference>
<name>A0A831WW27_PROAE</name>
<dbReference type="Gene3D" id="1.10.150.240">
    <property type="entry name" value="Putative phosphatase, domain 2"/>
    <property type="match status" value="1"/>
</dbReference>
<accession>A0A831WW27</accession>
<dbReference type="InterPro" id="IPR036412">
    <property type="entry name" value="HAD-like_sf"/>
</dbReference>
<proteinExistence type="predicted"/>
<comment type="caution">
    <text evidence="1">The sequence shown here is derived from an EMBL/GenBank/DDBJ whole genome shotgun (WGS) entry which is preliminary data.</text>
</comment>
<dbReference type="Gene3D" id="3.40.50.1000">
    <property type="entry name" value="HAD superfamily/HAD-like"/>
    <property type="match status" value="1"/>
</dbReference>
<protein>
    <submittedName>
        <fullName evidence="1">Haloacid dehalogenase</fullName>
    </submittedName>
</protein>
<dbReference type="InterPro" id="IPR023214">
    <property type="entry name" value="HAD_sf"/>
</dbReference>
<gene>
    <name evidence="1" type="ORF">ENN50_09090</name>
</gene>
<dbReference type="AlphaFoldDB" id="A0A831WW27"/>
<dbReference type="PANTHER" id="PTHR43611">
    <property type="entry name" value="ALPHA-D-GLUCOSE 1-PHOSPHATE PHOSPHATASE"/>
    <property type="match status" value="1"/>
</dbReference>
<dbReference type="PANTHER" id="PTHR43611:SF3">
    <property type="entry name" value="FLAVIN MONONUCLEOTIDE HYDROLASE 1, CHLOROPLATIC"/>
    <property type="match status" value="1"/>
</dbReference>
<dbReference type="Proteomes" id="UP000886335">
    <property type="component" value="Unassembled WGS sequence"/>
</dbReference>
<dbReference type="SUPFAM" id="SSF56784">
    <property type="entry name" value="HAD-like"/>
    <property type="match status" value="1"/>
</dbReference>